<accession>B0NNS8</accession>
<evidence type="ECO:0000313" key="1">
    <source>
        <dbReference type="EMBL" id="EDS15606.1"/>
    </source>
</evidence>
<dbReference type="Proteomes" id="UP000004713">
    <property type="component" value="Unassembled WGS sequence"/>
</dbReference>
<dbReference type="AlphaFoldDB" id="B0NNS8"/>
<comment type="caution">
    <text evidence="1">The sequence shown here is derived from an EMBL/GenBank/DDBJ whole genome shotgun (WGS) entry which is preliminary data.</text>
</comment>
<sequence length="41" mass="4846">MFLNFLFPNLPNDIKHIFQVNIYGIILTICQNNPLYLYISS</sequence>
<proteinExistence type="predicted"/>
<reference evidence="1 2" key="1">
    <citation type="submission" date="2007-11" db="EMBL/GenBank/DDBJ databases">
        <title>Draft genome sequence of Bacteroides stercoris(ATCC 43183).</title>
        <authorList>
            <person name="Sudarsanam P."/>
            <person name="Ley R."/>
            <person name="Guruge J."/>
            <person name="Turnbaugh P.J."/>
            <person name="Mahowald M."/>
            <person name="Liep D."/>
            <person name="Gordon J."/>
        </authorList>
    </citation>
    <scope>NUCLEOTIDE SEQUENCE [LARGE SCALE GENOMIC DNA]</scope>
    <source>
        <strain evidence="1 2">ATCC 43183</strain>
    </source>
</reference>
<protein>
    <submittedName>
        <fullName evidence="1">Uncharacterized protein</fullName>
    </submittedName>
</protein>
<name>B0NNS8_BACSE</name>
<reference evidence="1 2" key="2">
    <citation type="submission" date="2007-11" db="EMBL/GenBank/DDBJ databases">
        <authorList>
            <person name="Fulton L."/>
            <person name="Clifton S."/>
            <person name="Fulton B."/>
            <person name="Xu J."/>
            <person name="Minx P."/>
            <person name="Pepin K.H."/>
            <person name="Johnson M."/>
            <person name="Thiruvilangam P."/>
            <person name="Bhonagiri V."/>
            <person name="Nash W.E."/>
            <person name="Mardis E.R."/>
            <person name="Wilson R.K."/>
        </authorList>
    </citation>
    <scope>NUCLEOTIDE SEQUENCE [LARGE SCALE GENOMIC DNA]</scope>
    <source>
        <strain evidence="1 2">ATCC 43183</strain>
    </source>
</reference>
<organism evidence="1 2">
    <name type="scientific">Bacteroides stercoris ATCC 43183</name>
    <dbReference type="NCBI Taxonomy" id="449673"/>
    <lineage>
        <taxon>Bacteria</taxon>
        <taxon>Pseudomonadati</taxon>
        <taxon>Bacteroidota</taxon>
        <taxon>Bacteroidia</taxon>
        <taxon>Bacteroidales</taxon>
        <taxon>Bacteroidaceae</taxon>
        <taxon>Bacteroides</taxon>
    </lineage>
</organism>
<evidence type="ECO:0000313" key="2">
    <source>
        <dbReference type="Proteomes" id="UP000004713"/>
    </source>
</evidence>
<dbReference type="HOGENOM" id="CLU_3265994_0_0_10"/>
<gene>
    <name evidence="1" type="ORF">BACSTE_01045</name>
</gene>
<dbReference type="EMBL" id="ABFZ02000018">
    <property type="protein sequence ID" value="EDS15606.1"/>
    <property type="molecule type" value="Genomic_DNA"/>
</dbReference>